<dbReference type="Gene3D" id="3.30.1460.50">
    <property type="match status" value="1"/>
</dbReference>
<sequence length="236" mass="26987">MGFSSNWDGTLSPNDFNISARALCEKWKVTYPVFPPWAWVPCPRPFGVTSRQVEGYLSLEGFCCPKSIEGEIDNGSSSKEEATCPTEEEAVDDATLVQRNDRELHLYDLHIVRSSSYRVPALYFRGYNCDGQPLALDDIKKDLPYHSSKILKDSRWTFMTQEEHPYLNRPWYALHPCGTSDWMKLLFDNEASVTENEEIVQQYLLSWLSVVGQVVGLRTPLEVFSKKHNAMFCSSV</sequence>
<protein>
    <recommendedName>
        <fullName evidence="2">Ubiquitin-like-conjugating enzyme ATG10</fullName>
    </recommendedName>
    <alternativeName>
        <fullName evidence="6">Autophagy-related protein 10</fullName>
    </alternativeName>
</protein>
<dbReference type="GO" id="GO:0032446">
    <property type="term" value="P:protein modification by small protein conjugation"/>
    <property type="evidence" value="ECO:0007669"/>
    <property type="project" value="TreeGrafter"/>
</dbReference>
<dbReference type="EMBL" id="JADFTS010000006">
    <property type="protein sequence ID" value="KAF9599611.1"/>
    <property type="molecule type" value="Genomic_DNA"/>
</dbReference>
<dbReference type="GO" id="GO:0000422">
    <property type="term" value="P:autophagy of mitochondrion"/>
    <property type="evidence" value="ECO:0007669"/>
    <property type="project" value="TreeGrafter"/>
</dbReference>
<evidence type="ECO:0000256" key="6">
    <source>
        <dbReference type="ARBA" id="ARBA00029833"/>
    </source>
</evidence>
<dbReference type="Proteomes" id="UP000631114">
    <property type="component" value="Unassembled WGS sequence"/>
</dbReference>
<evidence type="ECO:0000256" key="3">
    <source>
        <dbReference type="ARBA" id="ARBA00022679"/>
    </source>
</evidence>
<keyword evidence="4" id="KW-0833">Ubl conjugation pathway</keyword>
<evidence type="ECO:0000313" key="8">
    <source>
        <dbReference type="Proteomes" id="UP000631114"/>
    </source>
</evidence>
<organism evidence="7 8">
    <name type="scientific">Coptis chinensis</name>
    <dbReference type="NCBI Taxonomy" id="261450"/>
    <lineage>
        <taxon>Eukaryota</taxon>
        <taxon>Viridiplantae</taxon>
        <taxon>Streptophyta</taxon>
        <taxon>Embryophyta</taxon>
        <taxon>Tracheophyta</taxon>
        <taxon>Spermatophyta</taxon>
        <taxon>Magnoliopsida</taxon>
        <taxon>Ranunculales</taxon>
        <taxon>Ranunculaceae</taxon>
        <taxon>Coptidoideae</taxon>
        <taxon>Coptis</taxon>
    </lineage>
</organism>
<dbReference type="GO" id="GO:0005829">
    <property type="term" value="C:cytosol"/>
    <property type="evidence" value="ECO:0007669"/>
    <property type="project" value="TreeGrafter"/>
</dbReference>
<proteinExistence type="inferred from homology"/>
<dbReference type="AlphaFoldDB" id="A0A835HH56"/>
<dbReference type="PANTHER" id="PTHR14957:SF1">
    <property type="entry name" value="UBIQUITIN-LIKE-CONJUGATING ENZYME ATG10"/>
    <property type="match status" value="1"/>
</dbReference>
<dbReference type="InterPro" id="IPR007135">
    <property type="entry name" value="Atg3/Atg10"/>
</dbReference>
<evidence type="ECO:0000256" key="2">
    <source>
        <dbReference type="ARBA" id="ARBA00021099"/>
    </source>
</evidence>
<dbReference type="PANTHER" id="PTHR14957">
    <property type="entry name" value="UBIQUITIN-LIKE-CONJUGATING ENZYME ATG10"/>
    <property type="match status" value="1"/>
</dbReference>
<dbReference type="GO" id="GO:0061651">
    <property type="term" value="F:Atg12 conjugating enzyme activity"/>
    <property type="evidence" value="ECO:0007669"/>
    <property type="project" value="TreeGrafter"/>
</dbReference>
<name>A0A835HH56_9MAGN</name>
<keyword evidence="5" id="KW-0072">Autophagy</keyword>
<dbReference type="Pfam" id="PF03987">
    <property type="entry name" value="Autophagy_act_C"/>
    <property type="match status" value="1"/>
</dbReference>
<reference evidence="7 8" key="1">
    <citation type="submission" date="2020-10" db="EMBL/GenBank/DDBJ databases">
        <title>The Coptis chinensis genome and diversification of protoberbering-type alkaloids.</title>
        <authorList>
            <person name="Wang B."/>
            <person name="Shu S."/>
            <person name="Song C."/>
            <person name="Liu Y."/>
        </authorList>
    </citation>
    <scope>NUCLEOTIDE SEQUENCE [LARGE SCALE GENOMIC DNA]</scope>
    <source>
        <strain evidence="7">HL-2020</strain>
        <tissue evidence="7">Leaf</tissue>
    </source>
</reference>
<gene>
    <name evidence="7" type="ORF">IFM89_001201</name>
</gene>
<evidence type="ECO:0000256" key="4">
    <source>
        <dbReference type="ARBA" id="ARBA00022786"/>
    </source>
</evidence>
<evidence type="ECO:0000256" key="1">
    <source>
        <dbReference type="ARBA" id="ARBA00005696"/>
    </source>
</evidence>
<dbReference type="GO" id="GO:0000045">
    <property type="term" value="P:autophagosome assembly"/>
    <property type="evidence" value="ECO:0007669"/>
    <property type="project" value="TreeGrafter"/>
</dbReference>
<comment type="similarity">
    <text evidence="1">Belongs to the ATG10 family.</text>
</comment>
<keyword evidence="8" id="KW-1185">Reference proteome</keyword>
<keyword evidence="3" id="KW-0808">Transferase</keyword>
<accession>A0A835HH56</accession>
<comment type="caution">
    <text evidence="7">The sequence shown here is derived from an EMBL/GenBank/DDBJ whole genome shotgun (WGS) entry which is preliminary data.</text>
</comment>
<dbReference type="OrthoDB" id="4089664at2759"/>
<evidence type="ECO:0000256" key="5">
    <source>
        <dbReference type="ARBA" id="ARBA00023006"/>
    </source>
</evidence>
<evidence type="ECO:0000313" key="7">
    <source>
        <dbReference type="EMBL" id="KAF9599611.1"/>
    </source>
</evidence>